<comment type="caution">
    <text evidence="1">The sequence shown here is derived from an EMBL/GenBank/DDBJ whole genome shotgun (WGS) entry which is preliminary data.</text>
</comment>
<sequence length="96" mass="11410">MSNSKDSPFFIREGVEKGGRRHIEITFDTLIFQRREKPFDWYKELELDKSLASKIRRGVIIPSKWLRIKIADYWNIDTSTIWFSEEMILVDGDKNG</sequence>
<evidence type="ECO:0000313" key="1">
    <source>
        <dbReference type="EMBL" id="KKN00294.1"/>
    </source>
</evidence>
<dbReference type="AlphaFoldDB" id="A0A0F9M3M7"/>
<accession>A0A0F9M3M7</accession>
<protein>
    <recommendedName>
        <fullName evidence="2">XRE family transcriptional regulator</fullName>
    </recommendedName>
</protein>
<dbReference type="EMBL" id="LAZR01005393">
    <property type="protein sequence ID" value="KKN00294.1"/>
    <property type="molecule type" value="Genomic_DNA"/>
</dbReference>
<gene>
    <name evidence="1" type="ORF">LCGC14_1139170</name>
</gene>
<reference evidence="1" key="1">
    <citation type="journal article" date="2015" name="Nature">
        <title>Complex archaea that bridge the gap between prokaryotes and eukaryotes.</title>
        <authorList>
            <person name="Spang A."/>
            <person name="Saw J.H."/>
            <person name="Jorgensen S.L."/>
            <person name="Zaremba-Niedzwiedzka K."/>
            <person name="Martijn J."/>
            <person name="Lind A.E."/>
            <person name="van Eijk R."/>
            <person name="Schleper C."/>
            <person name="Guy L."/>
            <person name="Ettema T.J."/>
        </authorList>
    </citation>
    <scope>NUCLEOTIDE SEQUENCE</scope>
</reference>
<name>A0A0F9M3M7_9ZZZZ</name>
<evidence type="ECO:0008006" key="2">
    <source>
        <dbReference type="Google" id="ProtNLM"/>
    </source>
</evidence>
<organism evidence="1">
    <name type="scientific">marine sediment metagenome</name>
    <dbReference type="NCBI Taxonomy" id="412755"/>
    <lineage>
        <taxon>unclassified sequences</taxon>
        <taxon>metagenomes</taxon>
        <taxon>ecological metagenomes</taxon>
    </lineage>
</organism>
<proteinExistence type="predicted"/>